<evidence type="ECO:0000313" key="2">
    <source>
        <dbReference type="Proteomes" id="UP000789525"/>
    </source>
</evidence>
<keyword evidence="2" id="KW-1185">Reference proteome</keyword>
<sequence length="296" mass="33375">GLLIDNVRDPNVSFQSALSYLSADPRFSAVTQATAMTQARLQAIFTEHMSHIQSKGSSALSTLFESYAPGLNIRWDDLSSATKNSLGSSGVAKQMRIDAKISLGSSRRKDRRSSTSKHDKDLSDTDEERDTERFEYPALRQEFERWQRQRFADARAAFDVMLSENAFVEFWGRVRKMGVTDDTEKQKLEKLVFSDEGPSGAAAVPTEEDPGEGEGGGGRADLQSLAKAVDVKEVERVLKGDKRYIVFDYMPEQRHQWVTVSSFPPQIYVVTEHLGRITYKTSALLRLPFILDRIRR</sequence>
<comment type="caution">
    <text evidence="1">The sequence shown here is derived from an EMBL/GenBank/DDBJ whole genome shotgun (WGS) entry which is preliminary data.</text>
</comment>
<proteinExistence type="predicted"/>
<name>A0ACA9N4H1_9GLOM</name>
<protein>
    <submittedName>
        <fullName evidence="1">12035_t:CDS:1</fullName>
    </submittedName>
</protein>
<feature type="non-terminal residue" evidence="1">
    <location>
        <position position="1"/>
    </location>
</feature>
<accession>A0ACA9N4H1</accession>
<dbReference type="EMBL" id="CAJVPT010018417">
    <property type="protein sequence ID" value="CAG8633969.1"/>
    <property type="molecule type" value="Genomic_DNA"/>
</dbReference>
<evidence type="ECO:0000313" key="1">
    <source>
        <dbReference type="EMBL" id="CAG8633969.1"/>
    </source>
</evidence>
<gene>
    <name evidence="1" type="ORF">ACOLOM_LOCUS7727</name>
</gene>
<organism evidence="1 2">
    <name type="scientific">Acaulospora colombiana</name>
    <dbReference type="NCBI Taxonomy" id="27376"/>
    <lineage>
        <taxon>Eukaryota</taxon>
        <taxon>Fungi</taxon>
        <taxon>Fungi incertae sedis</taxon>
        <taxon>Mucoromycota</taxon>
        <taxon>Glomeromycotina</taxon>
        <taxon>Glomeromycetes</taxon>
        <taxon>Diversisporales</taxon>
        <taxon>Acaulosporaceae</taxon>
        <taxon>Acaulospora</taxon>
    </lineage>
</organism>
<reference evidence="1" key="1">
    <citation type="submission" date="2021-06" db="EMBL/GenBank/DDBJ databases">
        <authorList>
            <person name="Kallberg Y."/>
            <person name="Tangrot J."/>
            <person name="Rosling A."/>
        </authorList>
    </citation>
    <scope>NUCLEOTIDE SEQUENCE</scope>
    <source>
        <strain evidence="1">CL356</strain>
    </source>
</reference>
<dbReference type="Proteomes" id="UP000789525">
    <property type="component" value="Unassembled WGS sequence"/>
</dbReference>